<dbReference type="OrthoDB" id="2150604at2759"/>
<dbReference type="EMBL" id="LXTC01000006">
    <property type="protein sequence ID" value="OBA19679.1"/>
    <property type="molecule type" value="Genomic_DNA"/>
</dbReference>
<evidence type="ECO:0000313" key="2">
    <source>
        <dbReference type="Proteomes" id="UP000092555"/>
    </source>
</evidence>
<accession>A0A1A0H6G9</accession>
<dbReference type="GeneID" id="30030955"/>
<reference evidence="1 2" key="1">
    <citation type="submission" date="2016-05" db="EMBL/GenBank/DDBJ databases">
        <title>Comparative genomics of biotechnologically important yeasts.</title>
        <authorList>
            <consortium name="DOE Joint Genome Institute"/>
            <person name="Riley R."/>
            <person name="Haridas S."/>
            <person name="Wolfe K.H."/>
            <person name="Lopes M.R."/>
            <person name="Hittinger C.T."/>
            <person name="Goker M."/>
            <person name="Salamov A."/>
            <person name="Wisecaver J."/>
            <person name="Long T.M."/>
            <person name="Aerts A.L."/>
            <person name="Barry K."/>
            <person name="Choi C."/>
            <person name="Clum A."/>
            <person name="Coughlan A.Y."/>
            <person name="Deshpande S."/>
            <person name="Douglass A.P."/>
            <person name="Hanson S.J."/>
            <person name="Klenk H.-P."/>
            <person name="LaButti K."/>
            <person name="Lapidus A."/>
            <person name="Lindquist E."/>
            <person name="Lipzen A."/>
            <person name="Meier-kolthoff J.P."/>
            <person name="Ohm R.A."/>
            <person name="Otillar R.P."/>
            <person name="Pangilinan J."/>
            <person name="Peng Y."/>
            <person name="Rokas A."/>
            <person name="Rosa C.A."/>
            <person name="Scheuner C."/>
            <person name="Sibirny A.A."/>
            <person name="Slot J.C."/>
            <person name="Stielow J.B."/>
            <person name="Sun H."/>
            <person name="Kurtzman C.P."/>
            <person name="Blackwell M."/>
            <person name="Grigoriev I.V."/>
            <person name="Jeffries T.W."/>
        </authorList>
    </citation>
    <scope>NUCLEOTIDE SEQUENCE [LARGE SCALE GENOMIC DNA]</scope>
    <source>
        <strain evidence="1 2">NRRL YB-4993</strain>
    </source>
</reference>
<evidence type="ECO:0000313" key="1">
    <source>
        <dbReference type="EMBL" id="OBA19679.1"/>
    </source>
</evidence>
<keyword evidence="2" id="KW-1185">Reference proteome</keyword>
<protein>
    <recommendedName>
        <fullName evidence="3">Alcohol acetyltransferase</fullName>
    </recommendedName>
</protein>
<name>A0A1A0H6G9_9ASCO</name>
<organism evidence="1 2">
    <name type="scientific">Metschnikowia bicuspidata var. bicuspidata NRRL YB-4993</name>
    <dbReference type="NCBI Taxonomy" id="869754"/>
    <lineage>
        <taxon>Eukaryota</taxon>
        <taxon>Fungi</taxon>
        <taxon>Dikarya</taxon>
        <taxon>Ascomycota</taxon>
        <taxon>Saccharomycotina</taxon>
        <taxon>Pichiomycetes</taxon>
        <taxon>Metschnikowiaceae</taxon>
        <taxon>Metschnikowia</taxon>
    </lineage>
</organism>
<comment type="caution">
    <text evidence="1">The sequence shown here is derived from an EMBL/GenBank/DDBJ whole genome shotgun (WGS) entry which is preliminary data.</text>
</comment>
<proteinExistence type="predicted"/>
<gene>
    <name evidence="1" type="ORF">METBIDRAFT_45992</name>
</gene>
<sequence length="468" mass="53181">MSELPVSRAPGFLERYYICRDTTGIMGRGFNMSVKLNEPVSDLILSHALRRVIISCPYLTVNAFLTISEDTLADGKNYHIRPVKRLLFSKLVYRKTVRDFDARVLEDLSRVRLPVNRGKPGWYLTRISVESSGDQYLTFACNHVMFDGRSAVNFFDDLVKTIDIVSGYTLSDVAEVLFDSEVDSPGKLRDSSENVTNLYDSPLWFKLSTLASQMLIPSFVLKLFSSYVWPSSPNFYQHPPFNLVPFNGLNEANFRIVHFSREEVSLILTHCKQERTTLTPMMAARLYLAIGTSFTAHLGTFSQSCELIICGRRYFPKEKQITRYGLFFSAFTSYIAPGLSTKDATEVLKKGLSQAMKNRHSFYKTGLLQLLNIWNYMKPYAEDKAERQTFEISNLGRVDISAGKWHVTDVVFSQGVTFSHITLSVISTPKGGMNVVISYHEDFSKVSEGGILMVDRCIEKFRENMLDV</sequence>
<dbReference type="InterPro" id="IPR010828">
    <property type="entry name" value="Atf2/Sli1-like"/>
</dbReference>
<dbReference type="RefSeq" id="XP_018710207.1">
    <property type="nucleotide sequence ID" value="XM_018857979.1"/>
</dbReference>
<dbReference type="GO" id="GO:0008080">
    <property type="term" value="F:N-acetyltransferase activity"/>
    <property type="evidence" value="ECO:0007669"/>
    <property type="project" value="TreeGrafter"/>
</dbReference>
<dbReference type="PANTHER" id="PTHR28037">
    <property type="entry name" value="ALCOHOL O-ACETYLTRANSFERASE 1-RELATED"/>
    <property type="match status" value="1"/>
</dbReference>
<evidence type="ECO:0008006" key="3">
    <source>
        <dbReference type="Google" id="ProtNLM"/>
    </source>
</evidence>
<dbReference type="Proteomes" id="UP000092555">
    <property type="component" value="Unassembled WGS sequence"/>
</dbReference>
<dbReference type="PANTHER" id="PTHR28037:SF1">
    <property type="entry name" value="ALCOHOL O-ACETYLTRANSFERASE 1-RELATED"/>
    <property type="match status" value="1"/>
</dbReference>
<dbReference type="AlphaFoldDB" id="A0A1A0H6G9"/>
<dbReference type="STRING" id="869754.A0A1A0H6G9"/>
<dbReference type="InterPro" id="IPR052058">
    <property type="entry name" value="Alcohol_O-acetyltransferase"/>
</dbReference>
<dbReference type="Pfam" id="PF07247">
    <property type="entry name" value="AATase"/>
    <property type="match status" value="1"/>
</dbReference>